<reference evidence="3 4" key="1">
    <citation type="submission" date="2019-03" db="EMBL/GenBank/DDBJ databases">
        <title>Genomic Encyclopedia of Type Strains, Phase IV (KMG-IV): sequencing the most valuable type-strain genomes for metagenomic binning, comparative biology and taxonomic classification.</title>
        <authorList>
            <person name="Goeker M."/>
        </authorList>
    </citation>
    <scope>NUCLEOTIDE SEQUENCE [LARGE SCALE GENOMIC DNA]</scope>
    <source>
        <strain evidence="3 4">DSM 100451</strain>
    </source>
</reference>
<evidence type="ECO:0000313" key="3">
    <source>
        <dbReference type="EMBL" id="TCL53418.1"/>
    </source>
</evidence>
<gene>
    <name evidence="3" type="ORF">EDD77_13524</name>
</gene>
<dbReference type="RefSeq" id="WP_058963846.1">
    <property type="nucleotide sequence ID" value="NZ_CABKVM010000015.1"/>
</dbReference>
<accession>A0A4R1QIK1</accession>
<dbReference type="AlphaFoldDB" id="A0A4R1QIK1"/>
<dbReference type="InterPro" id="IPR036514">
    <property type="entry name" value="SGNH_hydro_sf"/>
</dbReference>
<feature type="region of interest" description="Disordered" evidence="1">
    <location>
        <begin position="49"/>
        <end position="101"/>
    </location>
</feature>
<comment type="caution">
    <text evidence="3">The sequence shown here is derived from an EMBL/GenBank/DDBJ whole genome shotgun (WGS) entry which is preliminary data.</text>
</comment>
<dbReference type="Pfam" id="PF13472">
    <property type="entry name" value="Lipase_GDSL_2"/>
    <property type="match status" value="1"/>
</dbReference>
<dbReference type="InterPro" id="IPR013830">
    <property type="entry name" value="SGNH_hydro"/>
</dbReference>
<evidence type="ECO:0000313" key="4">
    <source>
        <dbReference type="Proteomes" id="UP000295184"/>
    </source>
</evidence>
<dbReference type="EMBL" id="SLUM01000035">
    <property type="protein sequence ID" value="TCL53418.1"/>
    <property type="molecule type" value="Genomic_DNA"/>
</dbReference>
<organism evidence="3 4">
    <name type="scientific">Allofournierella massiliensis</name>
    <dbReference type="NCBI Taxonomy" id="1650663"/>
    <lineage>
        <taxon>Bacteria</taxon>
        <taxon>Bacillati</taxon>
        <taxon>Bacillota</taxon>
        <taxon>Clostridia</taxon>
        <taxon>Eubacteriales</taxon>
        <taxon>Oscillospiraceae</taxon>
        <taxon>Allofournierella</taxon>
    </lineage>
</organism>
<feature type="domain" description="SGNH hydrolase-type esterase" evidence="2">
    <location>
        <begin position="143"/>
        <end position="320"/>
    </location>
</feature>
<name>A0A4R1QIK1_9FIRM</name>
<evidence type="ECO:0000256" key="1">
    <source>
        <dbReference type="SAM" id="MobiDB-lite"/>
    </source>
</evidence>
<protein>
    <submittedName>
        <fullName evidence="3">Lysophospholipase L1-like esterase</fullName>
    </submittedName>
</protein>
<feature type="compositionally biased region" description="Low complexity" evidence="1">
    <location>
        <begin position="55"/>
        <end position="101"/>
    </location>
</feature>
<proteinExistence type="predicted"/>
<evidence type="ECO:0000259" key="2">
    <source>
        <dbReference type="Pfam" id="PF13472"/>
    </source>
</evidence>
<dbReference type="Gene3D" id="3.40.50.1110">
    <property type="entry name" value="SGNH hydrolase"/>
    <property type="match status" value="1"/>
</dbReference>
<dbReference type="Proteomes" id="UP000295184">
    <property type="component" value="Unassembled WGS sequence"/>
</dbReference>
<dbReference type="STRING" id="1650663.GCA_001486665_01398"/>
<sequence>MPTYREFREQVRRRKRKRAMRRALIFVVVVAAVLAAAYGAICLLGEPSWLKGGDQTQSTPQSTSMTQSTPQGESTPESGSEAQSAAQSQQPASPAAEGTAAAWDTMQPLEKTLDQTVNSPDFRLLGLPENGQVDMKYFDRTAILGDSVSQGWNAYNTSDMKEHAFVCAYKNIGPSQVVNNEVADPGENSGRAPEAIFDTIINSNPKRLYILLGTNALVRNDDAAEQSYLAYYSQMLDKFREALGSEVDIYVQSVTPVRPGVKQPGLYRERIQRVNSELAKMAVEKGCYFINLHEVLADANGDLRADLAAQDGVHLNASAYPLVRDYLTTHTAYNPENPYLEGSPYYKAAE</sequence>
<dbReference type="SUPFAM" id="SSF52266">
    <property type="entry name" value="SGNH hydrolase"/>
    <property type="match status" value="1"/>
</dbReference>